<reference evidence="4 5" key="1">
    <citation type="submission" date="2020-12" db="EMBL/GenBank/DDBJ databases">
        <title>Sphingomonas sp.</title>
        <authorList>
            <person name="Kim M.K."/>
        </authorList>
    </citation>
    <scope>NUCLEOTIDE SEQUENCE [LARGE SCALE GENOMIC DNA]</scope>
    <source>
        <strain evidence="4 5">BT552</strain>
    </source>
</reference>
<name>A0ABS2DAH8_9SPHN</name>
<keyword evidence="1" id="KW-0547">Nucleotide-binding</keyword>
<dbReference type="SUPFAM" id="SSF52540">
    <property type="entry name" value="P-loop containing nucleoside triphosphate hydrolases"/>
    <property type="match status" value="1"/>
</dbReference>
<dbReference type="InterPro" id="IPR045455">
    <property type="entry name" value="NrS-1_pol-like_helicase"/>
</dbReference>
<evidence type="ECO:0000259" key="3">
    <source>
        <dbReference type="PROSITE" id="PS51206"/>
    </source>
</evidence>
<organism evidence="4 5">
    <name type="scientific">Sphingomonas longa</name>
    <dbReference type="NCBI Taxonomy" id="2778730"/>
    <lineage>
        <taxon>Bacteria</taxon>
        <taxon>Pseudomonadati</taxon>
        <taxon>Pseudomonadota</taxon>
        <taxon>Alphaproteobacteria</taxon>
        <taxon>Sphingomonadales</taxon>
        <taxon>Sphingomonadaceae</taxon>
        <taxon>Sphingomonas</taxon>
    </lineage>
</organism>
<dbReference type="Gene3D" id="3.30.720.160">
    <property type="entry name" value="Bifunctional DNA primase/polymerase, N-terminal"/>
    <property type="match status" value="1"/>
</dbReference>
<dbReference type="NCBIfam" id="TIGR01613">
    <property type="entry name" value="primase_Cterm"/>
    <property type="match status" value="1"/>
</dbReference>
<evidence type="ECO:0000313" key="5">
    <source>
        <dbReference type="Proteomes" id="UP000763641"/>
    </source>
</evidence>
<dbReference type="SMART" id="SM00943">
    <property type="entry name" value="Prim-Pol"/>
    <property type="match status" value="1"/>
</dbReference>
<feature type="domain" description="SF3 helicase" evidence="3">
    <location>
        <begin position="527"/>
        <end position="682"/>
    </location>
</feature>
<evidence type="ECO:0000256" key="2">
    <source>
        <dbReference type="ARBA" id="ARBA00022840"/>
    </source>
</evidence>
<dbReference type="EMBL" id="JAFEMC010000005">
    <property type="protein sequence ID" value="MBM6577947.1"/>
    <property type="molecule type" value="Genomic_DNA"/>
</dbReference>
<dbReference type="InterPro" id="IPR006500">
    <property type="entry name" value="Helicase_put_C_phage/plasmid"/>
</dbReference>
<keyword evidence="2" id="KW-0067">ATP-binding</keyword>
<dbReference type="InterPro" id="IPR027417">
    <property type="entry name" value="P-loop_NTPase"/>
</dbReference>
<dbReference type="Pfam" id="PF09250">
    <property type="entry name" value="Prim-Pol"/>
    <property type="match status" value="1"/>
</dbReference>
<accession>A0ABS2DAH8</accession>
<dbReference type="PROSITE" id="PS51206">
    <property type="entry name" value="SF3_HELICASE_1"/>
    <property type="match status" value="1"/>
</dbReference>
<evidence type="ECO:0000313" key="4">
    <source>
        <dbReference type="EMBL" id="MBM6577947.1"/>
    </source>
</evidence>
<dbReference type="SUPFAM" id="SSF56747">
    <property type="entry name" value="Prim-pol domain"/>
    <property type="match status" value="1"/>
</dbReference>
<gene>
    <name evidence="4" type="ORF">ILT43_16310</name>
</gene>
<dbReference type="Proteomes" id="UP000763641">
    <property type="component" value="Unassembled WGS sequence"/>
</dbReference>
<protein>
    <submittedName>
        <fullName evidence="4">Bifunctional DNA primase/polymerase</fullName>
    </submittedName>
</protein>
<sequence>MTDLIFHTLAPYYWSAGLPAIPLLPRQKRPAIIQWSAFATQMPSNEVREHWLSSFAHGNIGLPLGPQAGVAIIDIDTVDEEITAALLDILPTSPWKRVGKKGMALAYRFQGQKNFKLRGVDGEMLMEFLGNGNQVVLPGSIHPDTGRPYESNTHLWEVLDQLPDLGVDIEARLRNRLGVKGYSLAAGGRSAPLDVIAAGERDVQMIRHAGYLSRVVMGIDKSRSFSLFEAIQHMYHWVEAFTAKVSGDAMDPEKGVAKLLEFLARDLEIGRTLPRGWDIELPQEWQDHPTIRAIQERAAPVSLDHDKATEWFVSCMMEDPDSDAKTVQCIEQLTSKAAMDRHVSDAMFDAMMNMMSARCRVKVSKPVLKKLFNGIRNGNVPDQEQTHYTIAGCVLESMETEGELRHDAGQFWQWSGSCFQALDDNQVYMHVANSVTGTPLARRDGDYAAVVNVLRRMCQRPLNSGDVAGINFANGFVEMDLVVREHNPSYGATFTLPFNYNRDLASAPARFFEYLTSCWGHEPDFEHRMMALQEMFAVTLFKIAPRFQRAFLLFGRSGTGKTVLLNILRALLPPNAVAELKPTKWAERFAPTRLIGAAANICGELPENGTIGGDVFKEVVEGSPIETEFKGKDGFSFRPVCAHWFASNYLPISQDSSRGFIRRWLILDFNKPVRDEDKIENLAEIIVAEEREAIAAWALEGLHRVLDQRGYTKPACHDKRMGSMRRINNSVHAFLEDTRGYAPGVGEAPCRQVYDDYAFHMRDVGRGKPVSFERFVQMLEDLDFEVSRNPVGDFVVRGLTKVMGLANAARSA</sequence>
<dbReference type="Pfam" id="PF19263">
    <property type="entry name" value="DUF5906"/>
    <property type="match status" value="1"/>
</dbReference>
<keyword evidence="5" id="KW-1185">Reference proteome</keyword>
<dbReference type="CDD" id="cd04859">
    <property type="entry name" value="Prim_Pol"/>
    <property type="match status" value="1"/>
</dbReference>
<evidence type="ECO:0000256" key="1">
    <source>
        <dbReference type="ARBA" id="ARBA00022741"/>
    </source>
</evidence>
<proteinExistence type="predicted"/>
<dbReference type="Gene3D" id="3.40.50.300">
    <property type="entry name" value="P-loop containing nucleotide triphosphate hydrolases"/>
    <property type="match status" value="1"/>
</dbReference>
<comment type="caution">
    <text evidence="4">The sequence shown here is derived from an EMBL/GenBank/DDBJ whole genome shotgun (WGS) entry which is preliminary data.</text>
</comment>
<dbReference type="InterPro" id="IPR015330">
    <property type="entry name" value="DNA_primase/pol_bifunc_N"/>
</dbReference>
<dbReference type="RefSeq" id="WP_204200045.1">
    <property type="nucleotide sequence ID" value="NZ_JAFEMC010000005.1"/>
</dbReference>
<dbReference type="InterPro" id="IPR014015">
    <property type="entry name" value="Helicase_SF3_DNA-vir"/>
</dbReference>